<dbReference type="GO" id="GO:0005886">
    <property type="term" value="C:plasma membrane"/>
    <property type="evidence" value="ECO:0007669"/>
    <property type="project" value="UniProtKB-SubCell"/>
</dbReference>
<feature type="transmembrane region" description="Helical" evidence="11">
    <location>
        <begin position="44"/>
        <end position="62"/>
    </location>
</feature>
<evidence type="ECO:0000256" key="5">
    <source>
        <dbReference type="ARBA" id="ARBA00022679"/>
    </source>
</evidence>
<keyword evidence="6 11" id="KW-0812">Transmembrane</keyword>
<dbReference type="Gene3D" id="3.30.565.10">
    <property type="entry name" value="Histidine kinase-like ATPase, C-terminal domain"/>
    <property type="match status" value="1"/>
</dbReference>
<keyword evidence="9" id="KW-0902">Two-component regulatory system</keyword>
<keyword evidence="14" id="KW-1185">Reference proteome</keyword>
<dbReference type="InterPro" id="IPR036890">
    <property type="entry name" value="HATPase_C_sf"/>
</dbReference>
<comment type="catalytic activity">
    <reaction evidence="1">
        <text>ATP + protein L-histidine = ADP + protein N-phospho-L-histidine.</text>
        <dbReference type="EC" id="2.7.13.3"/>
    </reaction>
</comment>
<dbReference type="EMBL" id="CP015756">
    <property type="protein sequence ID" value="APC38946.1"/>
    <property type="molecule type" value="Genomic_DNA"/>
</dbReference>
<protein>
    <recommendedName>
        <fullName evidence="3">histidine kinase</fullName>
        <ecNumber evidence="3">2.7.13.3</ecNumber>
    </recommendedName>
</protein>
<keyword evidence="4" id="KW-1003">Cell membrane</keyword>
<keyword evidence="7" id="KW-0418">Kinase</keyword>
<dbReference type="SMART" id="SM00387">
    <property type="entry name" value="HATPase_c"/>
    <property type="match status" value="1"/>
</dbReference>
<keyword evidence="8 11" id="KW-1133">Transmembrane helix</keyword>
<sequence>MGKNYVWTIVISYCMDKIKTIIKFLVFIMIFFIVYSLYHLPVEPILYATLLSATLAFLFSIYDFKVYYDKHMNLQDILSGIQFELGKIPKAKTLIEKDYQSIITTIYKEKSEVLYNTDNKLSEMVDYYTMWAHQIKTPIAAFSMIIQSMQVGTEKKLMEQELFKIEQYVEMVLHYIRLGNLSSDLKLELYSLHDIACQTVKKYAATFIYKKISLNLKEFDCKVITDEKWITFVLEQILSNALKYTKGGSISIYIEGDLEKTLIIEDTGIGIAPEDIPRVFERGFTGYNGRMDKKSTGIGLYLCKEIITRLSHKISMTSEIGKGTKVAIDFLTDKINIE</sequence>
<dbReference type="OrthoDB" id="9780487at2"/>
<dbReference type="InterPro" id="IPR005467">
    <property type="entry name" value="His_kinase_dom"/>
</dbReference>
<dbReference type="Pfam" id="PF02518">
    <property type="entry name" value="HATPase_c"/>
    <property type="match status" value="1"/>
</dbReference>
<evidence type="ECO:0000256" key="1">
    <source>
        <dbReference type="ARBA" id="ARBA00000085"/>
    </source>
</evidence>
<dbReference type="PANTHER" id="PTHR45453">
    <property type="entry name" value="PHOSPHATE REGULON SENSOR PROTEIN PHOR"/>
    <property type="match status" value="1"/>
</dbReference>
<evidence type="ECO:0000313" key="14">
    <source>
        <dbReference type="Proteomes" id="UP000182569"/>
    </source>
</evidence>
<comment type="subcellular location">
    <subcellularLocation>
        <location evidence="2">Cell membrane</location>
        <topology evidence="2">Multi-pass membrane protein</topology>
    </subcellularLocation>
</comment>
<evidence type="ECO:0000256" key="3">
    <source>
        <dbReference type="ARBA" id="ARBA00012438"/>
    </source>
</evidence>
<dbReference type="InterPro" id="IPR004358">
    <property type="entry name" value="Sig_transdc_His_kin-like_C"/>
</dbReference>
<evidence type="ECO:0000259" key="12">
    <source>
        <dbReference type="PROSITE" id="PS50109"/>
    </source>
</evidence>
<dbReference type="AlphaFoldDB" id="A0A1J0GC70"/>
<dbReference type="InterPro" id="IPR050351">
    <property type="entry name" value="BphY/WalK/GraS-like"/>
</dbReference>
<dbReference type="GO" id="GO:0016036">
    <property type="term" value="P:cellular response to phosphate starvation"/>
    <property type="evidence" value="ECO:0007669"/>
    <property type="project" value="TreeGrafter"/>
</dbReference>
<dbReference type="InterPro" id="IPR003594">
    <property type="entry name" value="HATPase_dom"/>
</dbReference>
<dbReference type="Proteomes" id="UP000182569">
    <property type="component" value="Chromosome"/>
</dbReference>
<proteinExistence type="predicted"/>
<feature type="transmembrane region" description="Helical" evidence="11">
    <location>
        <begin position="21"/>
        <end position="38"/>
    </location>
</feature>
<dbReference type="PROSITE" id="PS50109">
    <property type="entry name" value="HIS_KIN"/>
    <property type="match status" value="1"/>
</dbReference>
<evidence type="ECO:0000256" key="6">
    <source>
        <dbReference type="ARBA" id="ARBA00022692"/>
    </source>
</evidence>
<evidence type="ECO:0000256" key="7">
    <source>
        <dbReference type="ARBA" id="ARBA00022777"/>
    </source>
</evidence>
<keyword evidence="5" id="KW-0808">Transferase</keyword>
<dbReference type="PANTHER" id="PTHR45453:SF2">
    <property type="entry name" value="HISTIDINE KINASE"/>
    <property type="match status" value="1"/>
</dbReference>
<evidence type="ECO:0000256" key="2">
    <source>
        <dbReference type="ARBA" id="ARBA00004651"/>
    </source>
</evidence>
<dbReference type="SUPFAM" id="SSF55874">
    <property type="entry name" value="ATPase domain of HSP90 chaperone/DNA topoisomerase II/histidine kinase"/>
    <property type="match status" value="1"/>
</dbReference>
<keyword evidence="10 11" id="KW-0472">Membrane</keyword>
<dbReference type="RefSeq" id="WP_071611244.1">
    <property type="nucleotide sequence ID" value="NZ_CP015756.1"/>
</dbReference>
<name>A0A1J0GC70_9CLOT</name>
<dbReference type="EC" id="2.7.13.3" evidence="3"/>
<evidence type="ECO:0000256" key="4">
    <source>
        <dbReference type="ARBA" id="ARBA00022475"/>
    </source>
</evidence>
<feature type="domain" description="Histidine kinase" evidence="12">
    <location>
        <begin position="130"/>
        <end position="334"/>
    </location>
</feature>
<dbReference type="KEGG" id="ceu:A7L45_02130"/>
<evidence type="ECO:0000256" key="11">
    <source>
        <dbReference type="SAM" id="Phobius"/>
    </source>
</evidence>
<evidence type="ECO:0000256" key="9">
    <source>
        <dbReference type="ARBA" id="ARBA00023012"/>
    </source>
</evidence>
<reference evidence="14" key="1">
    <citation type="journal article" date="2016" name="Front. Microbiol.">
        <title>Complete Genome Sequence of Clostridium estertheticum DSM 8809, a Microbe Identified in Spoiled Vacuum Packed Beef.</title>
        <authorList>
            <person name="Yu Z."/>
            <person name="Gunn L."/>
            <person name="Brennan E."/>
            <person name="Reid R."/>
            <person name="Wall P.G."/>
            <person name="Gaora O.P."/>
            <person name="Hurley D."/>
            <person name="Bolton D."/>
            <person name="Fanning S."/>
        </authorList>
    </citation>
    <scope>NUCLEOTIDE SEQUENCE [LARGE SCALE GENOMIC DNA]</scope>
    <source>
        <strain evidence="14">DSM 8809</strain>
    </source>
</reference>
<evidence type="ECO:0000313" key="13">
    <source>
        <dbReference type="EMBL" id="APC38946.1"/>
    </source>
</evidence>
<organism evidence="13 14">
    <name type="scientific">Clostridium estertheticum subsp. estertheticum</name>
    <dbReference type="NCBI Taxonomy" id="1552"/>
    <lineage>
        <taxon>Bacteria</taxon>
        <taxon>Bacillati</taxon>
        <taxon>Bacillota</taxon>
        <taxon>Clostridia</taxon>
        <taxon>Eubacteriales</taxon>
        <taxon>Clostridiaceae</taxon>
        <taxon>Clostridium</taxon>
    </lineage>
</organism>
<gene>
    <name evidence="13" type="ORF">A7L45_02130</name>
</gene>
<accession>A0A1J0GC70</accession>
<evidence type="ECO:0000256" key="10">
    <source>
        <dbReference type="ARBA" id="ARBA00023136"/>
    </source>
</evidence>
<dbReference type="GO" id="GO:0004721">
    <property type="term" value="F:phosphoprotein phosphatase activity"/>
    <property type="evidence" value="ECO:0007669"/>
    <property type="project" value="TreeGrafter"/>
</dbReference>
<evidence type="ECO:0000256" key="8">
    <source>
        <dbReference type="ARBA" id="ARBA00022989"/>
    </source>
</evidence>
<dbReference type="STRING" id="1552.A7L45_02130"/>
<dbReference type="GO" id="GO:0000155">
    <property type="term" value="F:phosphorelay sensor kinase activity"/>
    <property type="evidence" value="ECO:0007669"/>
    <property type="project" value="TreeGrafter"/>
</dbReference>
<dbReference type="PRINTS" id="PR00344">
    <property type="entry name" value="BCTRLSENSOR"/>
</dbReference>